<accession>A0A8S1F909</accession>
<keyword evidence="2" id="KW-1185">Reference proteome</keyword>
<dbReference type="Proteomes" id="UP000494206">
    <property type="component" value="Unassembled WGS sequence"/>
</dbReference>
<evidence type="ECO:0000313" key="1">
    <source>
        <dbReference type="EMBL" id="CAB3408163.1"/>
    </source>
</evidence>
<dbReference type="EMBL" id="CADEPM010000007">
    <property type="protein sequence ID" value="CAB3408163.1"/>
    <property type="molecule type" value="Genomic_DNA"/>
</dbReference>
<reference evidence="1 2" key="1">
    <citation type="submission" date="2020-04" db="EMBL/GenBank/DDBJ databases">
        <authorList>
            <person name="Laetsch R D."/>
            <person name="Stevens L."/>
            <person name="Kumar S."/>
            <person name="Blaxter L. M."/>
        </authorList>
    </citation>
    <scope>NUCLEOTIDE SEQUENCE [LARGE SCALE GENOMIC DNA]</scope>
</reference>
<sequence length="105" mass="12010">MPEDNNDSALACKGACNLLANHVIFEDRSNPYRNVVYGADCNNPKGMIFDVGYFVTYLEKGQDVHWKNLYYFPEMGDPFIDDEHMEYSSIPETTPLPQTTKTNHV</sequence>
<comment type="caution">
    <text evidence="1">The sequence shown here is derived from an EMBL/GenBank/DDBJ whole genome shotgun (WGS) entry which is preliminary data.</text>
</comment>
<protein>
    <submittedName>
        <fullName evidence="1">Uncharacterized protein</fullName>
    </submittedName>
</protein>
<name>A0A8S1F909_9PELO</name>
<gene>
    <name evidence="1" type="ORF">CBOVIS_LOCUS9978</name>
</gene>
<dbReference type="AlphaFoldDB" id="A0A8S1F909"/>
<proteinExistence type="predicted"/>
<evidence type="ECO:0000313" key="2">
    <source>
        <dbReference type="Proteomes" id="UP000494206"/>
    </source>
</evidence>
<organism evidence="1 2">
    <name type="scientific">Caenorhabditis bovis</name>
    <dbReference type="NCBI Taxonomy" id="2654633"/>
    <lineage>
        <taxon>Eukaryota</taxon>
        <taxon>Metazoa</taxon>
        <taxon>Ecdysozoa</taxon>
        <taxon>Nematoda</taxon>
        <taxon>Chromadorea</taxon>
        <taxon>Rhabditida</taxon>
        <taxon>Rhabditina</taxon>
        <taxon>Rhabditomorpha</taxon>
        <taxon>Rhabditoidea</taxon>
        <taxon>Rhabditidae</taxon>
        <taxon>Peloderinae</taxon>
        <taxon>Caenorhabditis</taxon>
    </lineage>
</organism>